<reference evidence="10" key="1">
    <citation type="submission" date="2021-02" db="EMBL/GenBank/DDBJ databases">
        <authorList>
            <person name="Nowell W R."/>
        </authorList>
    </citation>
    <scope>NUCLEOTIDE SEQUENCE</scope>
</reference>
<evidence type="ECO:0000313" key="10">
    <source>
        <dbReference type="EMBL" id="CAF1081704.1"/>
    </source>
</evidence>
<comment type="similarity">
    <text evidence="5">Belongs to the protein kinase superfamily. STE Ser/Thr protein kinase family. MAP kinase kinase subfamily.</text>
</comment>
<dbReference type="PANTHER" id="PTHR48013">
    <property type="entry name" value="DUAL SPECIFICITY MITOGEN-ACTIVATED PROTEIN KINASE KINASE 5-RELATED"/>
    <property type="match status" value="1"/>
</dbReference>
<dbReference type="PROSITE" id="PS00108">
    <property type="entry name" value="PROTEIN_KINASE_ST"/>
    <property type="match status" value="1"/>
</dbReference>
<evidence type="ECO:0000259" key="9">
    <source>
        <dbReference type="PROSITE" id="PS50011"/>
    </source>
</evidence>
<dbReference type="EMBL" id="CAJNOJ010000160">
    <property type="protein sequence ID" value="CAF1221038.1"/>
    <property type="molecule type" value="Genomic_DNA"/>
</dbReference>
<dbReference type="Gene3D" id="3.30.200.20">
    <property type="entry name" value="Phosphorylase Kinase, domain 1"/>
    <property type="match status" value="1"/>
</dbReference>
<evidence type="ECO:0000256" key="6">
    <source>
        <dbReference type="ARBA" id="ARBA00038999"/>
    </source>
</evidence>
<dbReference type="PANTHER" id="PTHR48013:SF11">
    <property type="entry name" value="LICORNE"/>
    <property type="match status" value="1"/>
</dbReference>
<dbReference type="OrthoDB" id="4062651at2759"/>
<evidence type="ECO:0000256" key="1">
    <source>
        <dbReference type="ARBA" id="ARBA00022679"/>
    </source>
</evidence>
<dbReference type="EMBL" id="CAJNOR010001130">
    <property type="protein sequence ID" value="CAF1081704.1"/>
    <property type="molecule type" value="Genomic_DNA"/>
</dbReference>
<dbReference type="InterPro" id="IPR011009">
    <property type="entry name" value="Kinase-like_dom_sf"/>
</dbReference>
<keyword evidence="12" id="KW-1185">Reference proteome</keyword>
<dbReference type="PROSITE" id="PS00107">
    <property type="entry name" value="PROTEIN_KINASE_ATP"/>
    <property type="match status" value="1"/>
</dbReference>
<keyword evidence="8" id="KW-0723">Serine/threonine-protein kinase</keyword>
<dbReference type="GO" id="GO:0051403">
    <property type="term" value="P:stress-activated MAPK cascade"/>
    <property type="evidence" value="ECO:0007669"/>
    <property type="project" value="TreeGrafter"/>
</dbReference>
<dbReference type="GO" id="GO:0004674">
    <property type="term" value="F:protein serine/threonine kinase activity"/>
    <property type="evidence" value="ECO:0007669"/>
    <property type="project" value="UniProtKB-KW"/>
</dbReference>
<dbReference type="InterPro" id="IPR000719">
    <property type="entry name" value="Prot_kinase_dom"/>
</dbReference>
<dbReference type="SUPFAM" id="SSF56112">
    <property type="entry name" value="Protein kinase-like (PK-like)"/>
    <property type="match status" value="1"/>
</dbReference>
<sequence>MSKGTSRQNRKEKFKFRVEFPDYTGEQVEQAADNTYMLPDVGEEAVINYNGEDVTINVNKLIDIRKLGFGNYGSVMLAEVENHRDIKMAVKRLGLIPSTNNAADYTATTDLKTIRTVGSCNFPHVIRFYAGLIDKKENQVVICMEACDTSMEKFYTTMHKMKETQHLDILLKRMVNHIVDALQFLKSKGILHRDVKPSNILVKQNPVIFKICDFGISGQLTNSVAHTMMKGTQVYLAPERIDAAQAPEGYGIRSDMWALGLSTLEIATGQHPFAKMNALGIMSAIMTWSPEPPTNLSIELQQLIVWLLRIKQADRPATYDDIQACPAMKSLPADITSEEAEMVRNVIAKIPDIPDDY</sequence>
<comment type="caution">
    <text evidence="10">The sequence shown here is derived from an EMBL/GenBank/DDBJ whole genome shotgun (WGS) entry which is preliminary data.</text>
</comment>
<dbReference type="PROSITE" id="PS50011">
    <property type="entry name" value="PROTEIN_KINASE_DOM"/>
    <property type="match status" value="1"/>
</dbReference>
<accession>A0A814MR45</accession>
<dbReference type="Proteomes" id="UP000663828">
    <property type="component" value="Unassembled WGS sequence"/>
</dbReference>
<proteinExistence type="inferred from homology"/>
<evidence type="ECO:0000256" key="7">
    <source>
        <dbReference type="PROSITE-ProRule" id="PRU10141"/>
    </source>
</evidence>
<protein>
    <recommendedName>
        <fullName evidence="6">mitogen-activated protein kinase kinase</fullName>
        <ecNumber evidence="6">2.7.12.2</ecNumber>
    </recommendedName>
</protein>
<evidence type="ECO:0000256" key="5">
    <source>
        <dbReference type="ARBA" id="ARBA00038035"/>
    </source>
</evidence>
<dbReference type="Proteomes" id="UP000663852">
    <property type="component" value="Unassembled WGS sequence"/>
</dbReference>
<evidence type="ECO:0000256" key="3">
    <source>
        <dbReference type="ARBA" id="ARBA00022777"/>
    </source>
</evidence>
<dbReference type="GO" id="GO:0004708">
    <property type="term" value="F:MAP kinase kinase activity"/>
    <property type="evidence" value="ECO:0007669"/>
    <property type="project" value="UniProtKB-EC"/>
</dbReference>
<keyword evidence="2 7" id="KW-0547">Nucleotide-binding</keyword>
<organism evidence="10 12">
    <name type="scientific">Adineta ricciae</name>
    <name type="common">Rotifer</name>
    <dbReference type="NCBI Taxonomy" id="249248"/>
    <lineage>
        <taxon>Eukaryota</taxon>
        <taxon>Metazoa</taxon>
        <taxon>Spiralia</taxon>
        <taxon>Gnathifera</taxon>
        <taxon>Rotifera</taxon>
        <taxon>Eurotatoria</taxon>
        <taxon>Bdelloidea</taxon>
        <taxon>Adinetida</taxon>
        <taxon>Adinetidae</taxon>
        <taxon>Adineta</taxon>
    </lineage>
</organism>
<evidence type="ECO:0000256" key="8">
    <source>
        <dbReference type="RuleBase" id="RU000304"/>
    </source>
</evidence>
<gene>
    <name evidence="11" type="ORF">EDS130_LOCUS26418</name>
    <name evidence="10" type="ORF">XAT740_LOCUS17357</name>
</gene>
<feature type="domain" description="Protein kinase" evidence="9">
    <location>
        <begin position="61"/>
        <end position="328"/>
    </location>
</feature>
<feature type="binding site" evidence="7">
    <location>
        <position position="91"/>
    </location>
    <ligand>
        <name>ATP</name>
        <dbReference type="ChEBI" id="CHEBI:30616"/>
    </ligand>
</feature>
<keyword evidence="3" id="KW-0418">Kinase</keyword>
<keyword evidence="1" id="KW-0808">Transferase</keyword>
<dbReference type="AlphaFoldDB" id="A0A814MR45"/>
<dbReference type="Pfam" id="PF00069">
    <property type="entry name" value="Pkinase"/>
    <property type="match status" value="1"/>
</dbReference>
<evidence type="ECO:0000313" key="12">
    <source>
        <dbReference type="Proteomes" id="UP000663828"/>
    </source>
</evidence>
<keyword evidence="4 7" id="KW-0067">ATP-binding</keyword>
<dbReference type="InterPro" id="IPR017441">
    <property type="entry name" value="Protein_kinase_ATP_BS"/>
</dbReference>
<dbReference type="EC" id="2.7.12.2" evidence="6"/>
<evidence type="ECO:0000256" key="2">
    <source>
        <dbReference type="ARBA" id="ARBA00022741"/>
    </source>
</evidence>
<dbReference type="SMART" id="SM00220">
    <property type="entry name" value="S_TKc"/>
    <property type="match status" value="1"/>
</dbReference>
<dbReference type="GO" id="GO:0005524">
    <property type="term" value="F:ATP binding"/>
    <property type="evidence" value="ECO:0007669"/>
    <property type="project" value="UniProtKB-UniRule"/>
</dbReference>
<evidence type="ECO:0000256" key="4">
    <source>
        <dbReference type="ARBA" id="ARBA00022840"/>
    </source>
</evidence>
<dbReference type="InterPro" id="IPR008271">
    <property type="entry name" value="Ser/Thr_kinase_AS"/>
</dbReference>
<name>A0A814MR45_ADIRI</name>
<evidence type="ECO:0000313" key="11">
    <source>
        <dbReference type="EMBL" id="CAF1221038.1"/>
    </source>
</evidence>
<dbReference type="Gene3D" id="1.10.510.10">
    <property type="entry name" value="Transferase(Phosphotransferase) domain 1"/>
    <property type="match status" value="1"/>
</dbReference>